<evidence type="ECO:0000313" key="12">
    <source>
        <dbReference type="Proteomes" id="UP000007797"/>
    </source>
</evidence>
<dbReference type="PROSITE" id="PS50192">
    <property type="entry name" value="T_SNARE"/>
    <property type="match status" value="1"/>
</dbReference>
<evidence type="ECO:0000256" key="2">
    <source>
        <dbReference type="ARBA" id="ARBA00022448"/>
    </source>
</evidence>
<dbReference type="Pfam" id="PF09177">
    <property type="entry name" value="STX6_10_61_N"/>
    <property type="match status" value="1"/>
</dbReference>
<dbReference type="GO" id="GO:0005794">
    <property type="term" value="C:Golgi apparatus"/>
    <property type="evidence" value="ECO:0007669"/>
    <property type="project" value="UniProtKB-SubCell"/>
</dbReference>
<evidence type="ECO:0000256" key="5">
    <source>
        <dbReference type="ARBA" id="ARBA00022989"/>
    </source>
</evidence>
<evidence type="ECO:0000256" key="3">
    <source>
        <dbReference type="ARBA" id="ARBA00022692"/>
    </source>
</evidence>
<sequence length="232" mass="26995">MSTTLTSDPFYKVQADIQSSLKLLTDDHQIWKQLLAETNATAATKHQIRWTTKELKRVVTRHEDTLRELSDSIVIAEKNREKYRLTLVEIENRKRFVRESLALLVTIKHDLYSNSSNEYHKIDYSDNLKELLSSSTPRGVGLEKRRADDRLPTEDYEVQMGGQYFIQQRLYKEQDKGLDQLLDNAKELGEITKTMGTEIKSQGIMLDKLDKRADHSTNTLSGLMRRLDRFMT</sequence>
<dbReference type="Proteomes" id="UP000007797">
    <property type="component" value="Unassembled WGS sequence"/>
</dbReference>
<protein>
    <submittedName>
        <fullName evidence="11">Syntaxin 10</fullName>
    </submittedName>
</protein>
<dbReference type="GeneID" id="14874378"/>
<dbReference type="GO" id="GO:0015031">
    <property type="term" value="P:protein transport"/>
    <property type="evidence" value="ECO:0007669"/>
    <property type="project" value="UniProtKB-KW"/>
</dbReference>
<evidence type="ECO:0000256" key="8">
    <source>
        <dbReference type="ARBA" id="ARBA00037801"/>
    </source>
</evidence>
<dbReference type="SMART" id="SM00397">
    <property type="entry name" value="t_SNARE"/>
    <property type="match status" value="1"/>
</dbReference>
<name>F4PQF6_CACFS</name>
<dbReference type="OrthoDB" id="546861at2759"/>
<dbReference type="STRING" id="1054147.F4PQF6"/>
<keyword evidence="6" id="KW-0333">Golgi apparatus</keyword>
<keyword evidence="9" id="KW-0175">Coiled coil</keyword>
<dbReference type="Gene3D" id="1.20.5.110">
    <property type="match status" value="1"/>
</dbReference>
<dbReference type="GO" id="GO:0016020">
    <property type="term" value="C:membrane"/>
    <property type="evidence" value="ECO:0007669"/>
    <property type="project" value="InterPro"/>
</dbReference>
<dbReference type="SUPFAM" id="SSF58038">
    <property type="entry name" value="SNARE fusion complex"/>
    <property type="match status" value="1"/>
</dbReference>
<evidence type="ECO:0000313" key="11">
    <source>
        <dbReference type="EMBL" id="EGG22619.1"/>
    </source>
</evidence>
<keyword evidence="2" id="KW-0813">Transport</keyword>
<dbReference type="InterPro" id="IPR010989">
    <property type="entry name" value="SNARE"/>
</dbReference>
<feature type="domain" description="T-SNARE coiled-coil homology" evidence="10">
    <location>
        <begin position="168"/>
        <end position="230"/>
    </location>
</feature>
<organism evidence="11 12">
    <name type="scientific">Cavenderia fasciculata</name>
    <name type="common">Slime mold</name>
    <name type="synonym">Dictyostelium fasciculatum</name>
    <dbReference type="NCBI Taxonomy" id="261658"/>
    <lineage>
        <taxon>Eukaryota</taxon>
        <taxon>Amoebozoa</taxon>
        <taxon>Evosea</taxon>
        <taxon>Eumycetozoa</taxon>
        <taxon>Dictyostelia</taxon>
        <taxon>Acytosteliales</taxon>
        <taxon>Cavenderiaceae</taxon>
        <taxon>Cavenderia</taxon>
    </lineage>
</organism>
<keyword evidence="5" id="KW-1133">Transmembrane helix</keyword>
<gene>
    <name evidence="11" type="ORF">DFA_04749</name>
</gene>
<dbReference type="KEGG" id="dfa:DFA_04749"/>
<feature type="coiled-coil region" evidence="9">
    <location>
        <begin position="59"/>
        <end position="93"/>
    </location>
</feature>
<evidence type="ECO:0000256" key="1">
    <source>
        <dbReference type="ARBA" id="ARBA00009063"/>
    </source>
</evidence>
<dbReference type="InterPro" id="IPR000727">
    <property type="entry name" value="T_SNARE_dom"/>
</dbReference>
<evidence type="ECO:0000256" key="9">
    <source>
        <dbReference type="SAM" id="Coils"/>
    </source>
</evidence>
<keyword evidence="7" id="KW-0472">Membrane</keyword>
<proteinExistence type="inferred from homology"/>
<evidence type="ECO:0000256" key="6">
    <source>
        <dbReference type="ARBA" id="ARBA00023034"/>
    </source>
</evidence>
<comment type="similarity">
    <text evidence="1">Belongs to the syntaxin family.</text>
</comment>
<dbReference type="SUPFAM" id="SSF47661">
    <property type="entry name" value="t-snare proteins"/>
    <property type="match status" value="1"/>
</dbReference>
<comment type="subcellular location">
    <subcellularLocation>
        <location evidence="8">Golgi apparatus</location>
        <location evidence="8">trans-Golgi network membrane</location>
        <topology evidence="8">Single-pass type IV membrane protein</topology>
    </subcellularLocation>
</comment>
<keyword evidence="3" id="KW-0812">Transmembrane</keyword>
<evidence type="ECO:0000256" key="4">
    <source>
        <dbReference type="ARBA" id="ARBA00022927"/>
    </source>
</evidence>
<dbReference type="AlphaFoldDB" id="F4PQF6"/>
<dbReference type="InterPro" id="IPR015260">
    <property type="entry name" value="Syntaxin-6/10/61_N"/>
</dbReference>
<evidence type="ECO:0000256" key="7">
    <source>
        <dbReference type="ARBA" id="ARBA00023136"/>
    </source>
</evidence>
<reference evidence="12" key="1">
    <citation type="journal article" date="2011" name="Genome Res.">
        <title>Phylogeny-wide analysis of social amoeba genomes highlights ancient origins for complex intercellular communication.</title>
        <authorList>
            <person name="Heidel A.J."/>
            <person name="Lawal H.M."/>
            <person name="Felder M."/>
            <person name="Schilde C."/>
            <person name="Helps N.R."/>
            <person name="Tunggal B."/>
            <person name="Rivero F."/>
            <person name="John U."/>
            <person name="Schleicher M."/>
            <person name="Eichinger L."/>
            <person name="Platzer M."/>
            <person name="Noegel A.A."/>
            <person name="Schaap P."/>
            <person name="Gloeckner G."/>
        </authorList>
    </citation>
    <scope>NUCLEOTIDE SEQUENCE [LARGE SCALE GENOMIC DNA]</scope>
    <source>
        <strain evidence="12">SH3</strain>
    </source>
</reference>
<accession>F4PQF6</accession>
<dbReference type="GO" id="GO:0048193">
    <property type="term" value="P:Golgi vesicle transport"/>
    <property type="evidence" value="ECO:0007669"/>
    <property type="project" value="InterPro"/>
</dbReference>
<keyword evidence="4" id="KW-0653">Protein transport</keyword>
<evidence type="ECO:0000259" key="10">
    <source>
        <dbReference type="PROSITE" id="PS50192"/>
    </source>
</evidence>
<dbReference type="Gene3D" id="1.20.58.90">
    <property type="match status" value="1"/>
</dbReference>
<dbReference type="EMBL" id="GL883009">
    <property type="protein sequence ID" value="EGG22619.1"/>
    <property type="molecule type" value="Genomic_DNA"/>
</dbReference>
<dbReference type="FunFam" id="1.20.58.90:FF:000004">
    <property type="entry name" value="Syntaxin 10"/>
    <property type="match status" value="1"/>
</dbReference>
<dbReference type="RefSeq" id="XP_004360470.1">
    <property type="nucleotide sequence ID" value="XM_004360413.1"/>
</dbReference>
<keyword evidence="12" id="KW-1185">Reference proteome</keyword>
<dbReference type="CDD" id="cd15841">
    <property type="entry name" value="SNARE_Qc"/>
    <property type="match status" value="1"/>
</dbReference>